<protein>
    <recommendedName>
        <fullName evidence="5">PknH-like extracellular domain-containing protein</fullName>
    </recommendedName>
</protein>
<dbReference type="PROSITE" id="PS51257">
    <property type="entry name" value="PROKAR_LIPOPROTEIN"/>
    <property type="match status" value="1"/>
</dbReference>
<dbReference type="RefSeq" id="WP_167268038.1">
    <property type="nucleotide sequence ID" value="NZ_BAAAVO010000009.1"/>
</dbReference>
<keyword evidence="4" id="KW-1185">Reference proteome</keyword>
<dbReference type="Proteomes" id="UP000802392">
    <property type="component" value="Unassembled WGS sequence"/>
</dbReference>
<evidence type="ECO:0000256" key="1">
    <source>
        <dbReference type="SAM" id="MobiDB-lite"/>
    </source>
</evidence>
<feature type="region of interest" description="Disordered" evidence="1">
    <location>
        <begin position="25"/>
        <end position="45"/>
    </location>
</feature>
<organism evidence="3 4">
    <name type="scientific">Paenarthrobacter ilicis</name>
    <dbReference type="NCBI Taxonomy" id="43665"/>
    <lineage>
        <taxon>Bacteria</taxon>
        <taxon>Bacillati</taxon>
        <taxon>Actinomycetota</taxon>
        <taxon>Actinomycetes</taxon>
        <taxon>Micrococcales</taxon>
        <taxon>Micrococcaceae</taxon>
        <taxon>Paenarthrobacter</taxon>
    </lineage>
</organism>
<evidence type="ECO:0000313" key="3">
    <source>
        <dbReference type="EMBL" id="NIJ02629.1"/>
    </source>
</evidence>
<evidence type="ECO:0000256" key="2">
    <source>
        <dbReference type="SAM" id="SignalP"/>
    </source>
</evidence>
<gene>
    <name evidence="3" type="ORF">FHR86_002973</name>
</gene>
<evidence type="ECO:0008006" key="5">
    <source>
        <dbReference type="Google" id="ProtNLM"/>
    </source>
</evidence>
<accession>A0ABX0TJD6</accession>
<reference evidence="3 4" key="1">
    <citation type="submission" date="2020-03" db="EMBL/GenBank/DDBJ databases">
        <title>Genomic Encyclopedia of Type Strains, Phase III (KMG-III): the genomes of soil and plant-associated and newly described type strains.</title>
        <authorList>
            <person name="Whitman W."/>
        </authorList>
    </citation>
    <scope>NUCLEOTIDE SEQUENCE [LARGE SCALE GENOMIC DNA]</scope>
    <source>
        <strain evidence="3 4">CECT 4207</strain>
    </source>
</reference>
<dbReference type="EMBL" id="JAAOZD010000006">
    <property type="protein sequence ID" value="NIJ02629.1"/>
    <property type="molecule type" value="Genomic_DNA"/>
</dbReference>
<feature type="signal peptide" evidence="2">
    <location>
        <begin position="1"/>
        <end position="27"/>
    </location>
</feature>
<evidence type="ECO:0000313" key="4">
    <source>
        <dbReference type="Proteomes" id="UP000802392"/>
    </source>
</evidence>
<proteinExistence type="predicted"/>
<sequence length="241" mass="24097">MKKNPLLGLGATAILVAALTACGGGTAATPEPSSAPETPSATPTPVKQYTEQELVAIAQQVKASDGSSPAVLTGQELAARYDTLDKTLGKTTIDPANCKDMGMLGVNQAISGSTTAGTERKKTAGIISDLTLTSGVELKVLQDAVDKSKTEAGECKKVSFSSEGQAITTTTESIDGVGSVPGTVAYKTVMSLVDGSSGAIYRALAIKDGVLISVTSSGSGDQTGGAEAAGAMLDQAAALIK</sequence>
<feature type="chain" id="PRO_5045539170" description="PknH-like extracellular domain-containing protein" evidence="2">
    <location>
        <begin position="28"/>
        <end position="241"/>
    </location>
</feature>
<keyword evidence="2" id="KW-0732">Signal</keyword>
<comment type="caution">
    <text evidence="3">The sequence shown here is derived from an EMBL/GenBank/DDBJ whole genome shotgun (WGS) entry which is preliminary data.</text>
</comment>
<name>A0ABX0TJD6_9MICC</name>